<protein>
    <submittedName>
        <fullName evidence="8">Deoxyribodipyrimidine photo-lyase</fullName>
    </submittedName>
</protein>
<dbReference type="Gene3D" id="3.40.50.620">
    <property type="entry name" value="HUPs"/>
    <property type="match status" value="1"/>
</dbReference>
<dbReference type="Gene3D" id="1.25.40.80">
    <property type="match status" value="1"/>
</dbReference>
<evidence type="ECO:0000256" key="1">
    <source>
        <dbReference type="ARBA" id="ARBA00001932"/>
    </source>
</evidence>
<gene>
    <name evidence="8" type="ORF">GCM10007935_29180</name>
</gene>
<proteinExistence type="inferred from homology"/>
<dbReference type="InterPro" id="IPR036134">
    <property type="entry name" value="Crypto/Photolyase_FAD-like_sf"/>
</dbReference>
<dbReference type="RefSeq" id="WP_284308361.1">
    <property type="nucleotide sequence ID" value="NZ_BSPB01000026.1"/>
</dbReference>
<reference evidence="9" key="1">
    <citation type="journal article" date="2019" name="Int. J. Syst. Evol. Microbiol.">
        <title>The Global Catalogue of Microorganisms (GCM) 10K type strain sequencing project: providing services to taxonomists for standard genome sequencing and annotation.</title>
        <authorList>
            <consortium name="The Broad Institute Genomics Platform"/>
            <consortium name="The Broad Institute Genome Sequencing Center for Infectious Disease"/>
            <person name="Wu L."/>
            <person name="Ma J."/>
        </authorList>
    </citation>
    <scope>NUCLEOTIDE SEQUENCE [LARGE SCALE GENOMIC DNA]</scope>
    <source>
        <strain evidence="9">NBRC 109341</strain>
    </source>
</reference>
<evidence type="ECO:0000259" key="7">
    <source>
        <dbReference type="PROSITE" id="PS51645"/>
    </source>
</evidence>
<dbReference type="PROSITE" id="PS00394">
    <property type="entry name" value="DNA_PHOTOLYASES_1_1"/>
    <property type="match status" value="1"/>
</dbReference>
<dbReference type="PANTHER" id="PTHR11455:SF9">
    <property type="entry name" value="CRYPTOCHROME CIRCADIAN CLOCK 5 ISOFORM X1"/>
    <property type="match status" value="1"/>
</dbReference>
<evidence type="ECO:0000256" key="4">
    <source>
        <dbReference type="ARBA" id="ARBA00022827"/>
    </source>
</evidence>
<dbReference type="InterPro" id="IPR002081">
    <property type="entry name" value="Cryptochrome/DNA_photolyase_1"/>
</dbReference>
<dbReference type="InterPro" id="IPR006050">
    <property type="entry name" value="DNA_photolyase_N"/>
</dbReference>
<dbReference type="Gene3D" id="1.10.579.10">
    <property type="entry name" value="DNA Cyclobutane Dipyrimidine Photolyase, subunit A, domain 3"/>
    <property type="match status" value="1"/>
</dbReference>
<evidence type="ECO:0000256" key="2">
    <source>
        <dbReference type="ARBA" id="ARBA00001974"/>
    </source>
</evidence>
<dbReference type="EMBL" id="BSPB01000026">
    <property type="protein sequence ID" value="GLS15482.1"/>
    <property type="molecule type" value="Genomic_DNA"/>
</dbReference>
<dbReference type="PRINTS" id="PR00147">
    <property type="entry name" value="DNAPHOTLYASE"/>
</dbReference>
<dbReference type="InterPro" id="IPR018394">
    <property type="entry name" value="DNA_photolyase_1_CS_C"/>
</dbReference>
<keyword evidence="4 6" id="KW-0274">FAD</keyword>
<keyword evidence="5 6" id="KW-0157">Chromophore</keyword>
<dbReference type="PROSITE" id="PS51645">
    <property type="entry name" value="PHR_CRY_ALPHA_BETA"/>
    <property type="match status" value="1"/>
</dbReference>
<accession>A0ABQ6C582</accession>
<dbReference type="Pfam" id="PF03441">
    <property type="entry name" value="FAD_binding_7"/>
    <property type="match status" value="1"/>
</dbReference>
<evidence type="ECO:0000313" key="8">
    <source>
        <dbReference type="EMBL" id="GLS15482.1"/>
    </source>
</evidence>
<dbReference type="InterPro" id="IPR005101">
    <property type="entry name" value="Cryptochr/Photolyase_FAD-bd"/>
</dbReference>
<evidence type="ECO:0000313" key="9">
    <source>
        <dbReference type="Proteomes" id="UP001156903"/>
    </source>
</evidence>
<evidence type="ECO:0000256" key="3">
    <source>
        <dbReference type="ARBA" id="ARBA00022630"/>
    </source>
</evidence>
<dbReference type="SUPFAM" id="SSF48173">
    <property type="entry name" value="Cryptochrome/photolyase FAD-binding domain"/>
    <property type="match status" value="1"/>
</dbReference>
<dbReference type="InterPro" id="IPR014729">
    <property type="entry name" value="Rossmann-like_a/b/a_fold"/>
</dbReference>
<comment type="similarity">
    <text evidence="6">Belongs to the DNA photolyase family.</text>
</comment>
<name>A0ABQ6C582_9BURK</name>
<dbReference type="Proteomes" id="UP001156903">
    <property type="component" value="Unassembled WGS sequence"/>
</dbReference>
<dbReference type="Pfam" id="PF00875">
    <property type="entry name" value="DNA_photolyase"/>
    <property type="match status" value="1"/>
</dbReference>
<dbReference type="InterPro" id="IPR036155">
    <property type="entry name" value="Crypto/Photolyase_N_sf"/>
</dbReference>
<sequence length="511" mass="57917">MNRYDRGLMWFRRDLRAEDNAALHHALRQCRQVWCVFVFDTDILDPLLARGLEADRRVEFIRESLVDLDQRLRALGAAHGQAATGLIVRHARARDAIPAIAQALHVQAVFANHDDEPDAKARDAHVLGSLAHAGIMFHGFKDHVVFERREVLTQAGQPFGVFTPYRNAWLKALTPFYLQPYPIDRHAASLAPLPGPEGGEWNTPVPRLSDIDFAPTNLSQLPLPTGARGAQRLFEDFVERIDRYHETRDFPAVKGPSYLSVHLRFGTISIRQVASVAYQMHLQGLQGASTWLGELIWRDFYHQILANFPHVVERAFRPEYDAIRFEHGKHAQTLFDTWREGRTGYPLVDAAMAQINQTGYMHNRLRMVVASFLVKDLGLHWHWGERYFADHLIDYDLAANNGGWQWAASSGCDAQPWFRIFNPVTQSEKFDPQGKFIRRYLPALQALPDNAVHAPWQARELELLAAGVQLGATYPAPVVDHAQARERTLQRYAVVKSRAAAPSPSGSHGHR</sequence>
<evidence type="ECO:0000256" key="6">
    <source>
        <dbReference type="RuleBase" id="RU004182"/>
    </source>
</evidence>
<evidence type="ECO:0000256" key="5">
    <source>
        <dbReference type="ARBA" id="ARBA00022991"/>
    </source>
</evidence>
<keyword evidence="3 6" id="KW-0285">Flavoprotein</keyword>
<dbReference type="SUPFAM" id="SSF52425">
    <property type="entry name" value="Cryptochrome/photolyase, N-terminal domain"/>
    <property type="match status" value="1"/>
</dbReference>
<dbReference type="PANTHER" id="PTHR11455">
    <property type="entry name" value="CRYPTOCHROME"/>
    <property type="match status" value="1"/>
</dbReference>
<comment type="cofactor">
    <cofactor evidence="1">
        <name>(6R)-5,10-methylene-5,6,7,8-tetrahydrofolate</name>
        <dbReference type="ChEBI" id="CHEBI:15636"/>
    </cofactor>
</comment>
<comment type="cofactor">
    <cofactor evidence="2">
        <name>FAD</name>
        <dbReference type="ChEBI" id="CHEBI:57692"/>
    </cofactor>
</comment>
<organism evidence="8 9">
    <name type="scientific">Hydrogenophaga electricum</name>
    <dbReference type="NCBI Taxonomy" id="1230953"/>
    <lineage>
        <taxon>Bacteria</taxon>
        <taxon>Pseudomonadati</taxon>
        <taxon>Pseudomonadota</taxon>
        <taxon>Betaproteobacteria</taxon>
        <taxon>Burkholderiales</taxon>
        <taxon>Comamonadaceae</taxon>
        <taxon>Hydrogenophaga</taxon>
    </lineage>
</organism>
<comment type="caution">
    <text evidence="8">The sequence shown here is derived from an EMBL/GenBank/DDBJ whole genome shotgun (WGS) entry which is preliminary data.</text>
</comment>
<feature type="domain" description="Photolyase/cryptochrome alpha/beta" evidence="7">
    <location>
        <begin position="5"/>
        <end position="145"/>
    </location>
</feature>
<keyword evidence="9" id="KW-1185">Reference proteome</keyword>